<dbReference type="EC" id="2.7.8.28" evidence="3"/>
<proteinExistence type="inferred from homology"/>
<keyword evidence="1 3" id="KW-0808">Transferase</keyword>
<dbReference type="EMBL" id="DRWN01000068">
    <property type="protein sequence ID" value="HHK69122.1"/>
    <property type="molecule type" value="Genomic_DNA"/>
</dbReference>
<accession>A0A7C5L8P3</accession>
<dbReference type="AlphaFoldDB" id="A0A7C5L8P3"/>
<name>A0A7C5L8P3_CALS0</name>
<dbReference type="GO" id="GO:0043743">
    <property type="term" value="F:LPPG:FO 2-phospho-L-lactate transferase activity"/>
    <property type="evidence" value="ECO:0007669"/>
    <property type="project" value="UniProtKB-EC"/>
</dbReference>
<dbReference type="CDD" id="cd07186">
    <property type="entry name" value="CofD_like"/>
    <property type="match status" value="1"/>
</dbReference>
<protein>
    <submittedName>
        <fullName evidence="3">2-phospho-L-lactate transferase</fullName>
        <ecNumber evidence="3">2.7.8.28</ecNumber>
    </submittedName>
</protein>
<evidence type="ECO:0000313" key="3">
    <source>
        <dbReference type="EMBL" id="HHK69122.1"/>
    </source>
</evidence>
<dbReference type="PANTHER" id="PTHR43007:SF1">
    <property type="entry name" value="2-PHOSPHO-L-LACTATE TRANSFERASE"/>
    <property type="match status" value="1"/>
</dbReference>
<dbReference type="Gene3D" id="3.40.50.10680">
    <property type="entry name" value="CofD-like domains"/>
    <property type="match status" value="1"/>
</dbReference>
<reference evidence="3" key="1">
    <citation type="journal article" date="2020" name="mSystems">
        <title>Genome- and Community-Level Interaction Insights into Carbon Utilization and Element Cycling Functions of Hydrothermarchaeota in Hydrothermal Sediment.</title>
        <authorList>
            <person name="Zhou Z."/>
            <person name="Liu Y."/>
            <person name="Xu W."/>
            <person name="Pan J."/>
            <person name="Luo Z.H."/>
            <person name="Li M."/>
        </authorList>
    </citation>
    <scope>NUCLEOTIDE SEQUENCE [LARGE SCALE GENOMIC DNA]</scope>
    <source>
        <strain evidence="3">SpSt-1056</strain>
    </source>
</reference>
<dbReference type="SUPFAM" id="SSF142338">
    <property type="entry name" value="CofD-like"/>
    <property type="match status" value="1"/>
</dbReference>
<comment type="caution">
    <text evidence="3">The sequence shown here is derived from an EMBL/GenBank/DDBJ whole genome shotgun (WGS) entry which is preliminary data.</text>
</comment>
<dbReference type="InterPro" id="IPR038136">
    <property type="entry name" value="CofD-like_dom_sf"/>
</dbReference>
<dbReference type="InterPro" id="IPR002882">
    <property type="entry name" value="CofD"/>
</dbReference>
<dbReference type="GO" id="GO:0000287">
    <property type="term" value="F:magnesium ion binding"/>
    <property type="evidence" value="ECO:0007669"/>
    <property type="project" value="InterPro"/>
</dbReference>
<organism evidence="3">
    <name type="scientific">Caldiarchaeum subterraneum</name>
    <dbReference type="NCBI Taxonomy" id="311458"/>
    <lineage>
        <taxon>Archaea</taxon>
        <taxon>Nitrososphaerota</taxon>
        <taxon>Candidatus Caldarchaeales</taxon>
        <taxon>Candidatus Caldarchaeaceae</taxon>
        <taxon>Candidatus Caldarchaeum</taxon>
    </lineage>
</organism>
<dbReference type="InterPro" id="IPR010115">
    <property type="entry name" value="FbiA/CofD"/>
</dbReference>
<evidence type="ECO:0000256" key="2">
    <source>
        <dbReference type="ARBA" id="ARBA00022842"/>
    </source>
</evidence>
<gene>
    <name evidence="3" type="ORF">ENM11_08275</name>
</gene>
<dbReference type="HAMAP" id="MF_01257">
    <property type="entry name" value="CofD"/>
    <property type="match status" value="1"/>
</dbReference>
<dbReference type="Gene3D" id="1.10.8.240">
    <property type="entry name" value="CofD-like domain"/>
    <property type="match status" value="1"/>
</dbReference>
<dbReference type="NCBIfam" id="TIGR01819">
    <property type="entry name" value="F420_cofD"/>
    <property type="match status" value="1"/>
</dbReference>
<dbReference type="PANTHER" id="PTHR43007">
    <property type="entry name" value="2-PHOSPHO-L-LACTATE TRANSFERASE"/>
    <property type="match status" value="1"/>
</dbReference>
<evidence type="ECO:0000256" key="1">
    <source>
        <dbReference type="ARBA" id="ARBA00022679"/>
    </source>
</evidence>
<sequence>MGGSKLLVGLKHAMKPAAGVAVVNTADDEEFFGLHVSPDVDTVVYSLAGIADYDKGWGVAGDTFNALQMLSRLGCETWFKLGDKDLAIHVYRTMRLREGATLTEVTEEIASRLNAGWRVLPMTDDPVRTLVETESGTMSFQTYFVKHSYGLKVLGVRFEGAENARPTAQVLEALENSKAVVLCPSNPVVSISPILSLQGFRDKLRVFSGTVLAVSPIVGGKTIRGPAAEMMKAVGVEPSSLGVAEMYKDFLDVLVVDEQDAELLDDIAALGVKAISFNTVMGSLEDKVRLAKFCLHVLGMDG</sequence>
<keyword evidence="2" id="KW-0460">Magnesium</keyword>
<dbReference type="Pfam" id="PF01933">
    <property type="entry name" value="CofD"/>
    <property type="match status" value="1"/>
</dbReference>